<name>A0ABN9LMQ3_9NEOB</name>
<dbReference type="PANTHER" id="PTHR11079:SF149">
    <property type="entry name" value="TRNA-SPECIFIC ADENOSINE DEAMINASE 2"/>
    <property type="match status" value="1"/>
</dbReference>
<evidence type="ECO:0000259" key="5">
    <source>
        <dbReference type="PROSITE" id="PS51747"/>
    </source>
</evidence>
<dbReference type="EMBL" id="CAUEEQ010023030">
    <property type="protein sequence ID" value="CAJ0944799.1"/>
    <property type="molecule type" value="Genomic_DNA"/>
</dbReference>
<gene>
    <name evidence="6" type="ORF">RIMI_LOCUS10586967</name>
</gene>
<dbReference type="PANTHER" id="PTHR11079">
    <property type="entry name" value="CYTOSINE DEAMINASE FAMILY MEMBER"/>
    <property type="match status" value="1"/>
</dbReference>
<dbReference type="InterPro" id="IPR002125">
    <property type="entry name" value="CMP_dCMP_dom"/>
</dbReference>
<dbReference type="PROSITE" id="PS51747">
    <property type="entry name" value="CYT_DCMP_DEAMINASES_2"/>
    <property type="match status" value="1"/>
</dbReference>
<evidence type="ECO:0000313" key="6">
    <source>
        <dbReference type="EMBL" id="CAJ0944799.1"/>
    </source>
</evidence>
<dbReference type="InterPro" id="IPR016193">
    <property type="entry name" value="Cytidine_deaminase-like"/>
</dbReference>
<dbReference type="SUPFAM" id="SSF53927">
    <property type="entry name" value="Cytidine deaminase-like"/>
    <property type="match status" value="1"/>
</dbReference>
<sequence>MTSTIHLVNKDSSSIGEALLDSERATRHAEMVAIDQVLAWCKKNGKNSVEVFENTILYVTVEPCIMCAGALRLLRILYVYVSQVAHMPLRLATSGWVQIRNMQDLFDPAEI</sequence>
<dbReference type="Proteomes" id="UP001176940">
    <property type="component" value="Unassembled WGS sequence"/>
</dbReference>
<dbReference type="Gene3D" id="3.40.140.10">
    <property type="entry name" value="Cytidine Deaminase, domain 2"/>
    <property type="match status" value="1"/>
</dbReference>
<evidence type="ECO:0000256" key="1">
    <source>
        <dbReference type="ARBA" id="ARBA00001947"/>
    </source>
</evidence>
<evidence type="ECO:0000256" key="3">
    <source>
        <dbReference type="ARBA" id="ARBA00022801"/>
    </source>
</evidence>
<proteinExistence type="predicted"/>
<dbReference type="Pfam" id="PF00383">
    <property type="entry name" value="dCMP_cyt_deam_1"/>
    <property type="match status" value="1"/>
</dbReference>
<feature type="domain" description="CMP/dCMP-type deaminase" evidence="5">
    <location>
        <begin position="1"/>
        <end position="97"/>
    </location>
</feature>
<comment type="caution">
    <text evidence="6">The sequence shown here is derived from an EMBL/GenBank/DDBJ whole genome shotgun (WGS) entry which is preliminary data.</text>
</comment>
<organism evidence="6 7">
    <name type="scientific">Ranitomeya imitator</name>
    <name type="common">mimic poison frog</name>
    <dbReference type="NCBI Taxonomy" id="111125"/>
    <lineage>
        <taxon>Eukaryota</taxon>
        <taxon>Metazoa</taxon>
        <taxon>Chordata</taxon>
        <taxon>Craniata</taxon>
        <taxon>Vertebrata</taxon>
        <taxon>Euteleostomi</taxon>
        <taxon>Amphibia</taxon>
        <taxon>Batrachia</taxon>
        <taxon>Anura</taxon>
        <taxon>Neobatrachia</taxon>
        <taxon>Hyloidea</taxon>
        <taxon>Dendrobatidae</taxon>
        <taxon>Dendrobatinae</taxon>
        <taxon>Ranitomeya</taxon>
    </lineage>
</organism>
<evidence type="ECO:0000256" key="2">
    <source>
        <dbReference type="ARBA" id="ARBA00022723"/>
    </source>
</evidence>
<keyword evidence="2" id="KW-0479">Metal-binding</keyword>
<dbReference type="InterPro" id="IPR016192">
    <property type="entry name" value="APOBEC/CMP_deaminase_Zn-bd"/>
</dbReference>
<reference evidence="6" key="1">
    <citation type="submission" date="2023-07" db="EMBL/GenBank/DDBJ databases">
        <authorList>
            <person name="Stuckert A."/>
        </authorList>
    </citation>
    <scope>NUCLEOTIDE SEQUENCE</scope>
</reference>
<keyword evidence="4" id="KW-0862">Zinc</keyword>
<accession>A0ABN9LMQ3</accession>
<evidence type="ECO:0000313" key="7">
    <source>
        <dbReference type="Proteomes" id="UP001176940"/>
    </source>
</evidence>
<dbReference type="PROSITE" id="PS00903">
    <property type="entry name" value="CYT_DCMP_DEAMINASES_1"/>
    <property type="match status" value="1"/>
</dbReference>
<keyword evidence="7" id="KW-1185">Reference proteome</keyword>
<protein>
    <recommendedName>
        <fullName evidence="5">CMP/dCMP-type deaminase domain-containing protein</fullName>
    </recommendedName>
</protein>
<comment type="cofactor">
    <cofactor evidence="1">
        <name>Zn(2+)</name>
        <dbReference type="ChEBI" id="CHEBI:29105"/>
    </cofactor>
</comment>
<keyword evidence="3" id="KW-0378">Hydrolase</keyword>
<evidence type="ECO:0000256" key="4">
    <source>
        <dbReference type="ARBA" id="ARBA00022833"/>
    </source>
</evidence>